<sequence length="336" mass="36041">MSVQYPVPNEMSAVLTAPTPGEVELEIDKDDDRFDTLNEAIEKATEFYSKAQELVSKLGFYDGEPIEPTNAVDLFITPFSGDWNQLIACGDAMSKAGAALQDVGQNLLAGMGQLFMASSAGDGAWEGAAADAFYAHMGIHVALFEGAGLVVAQGKVVFDGISEVAQHVAGLVVELIDTALDLAVWLLEKLVRYARPWIGWVQLGWDVATDGWDAVQDVIDGITDLAATVQAVFDLHDAVRSWVETVPGQFDVFAQIWDLLAQIPNLGSTPILTGLEAVNIAQGAAADQTDLNEKRQEAEQQAADAQQTLDELADDVEAPGVSPEIQDVDVPEVEDR</sequence>
<accession>A0A6P0HH23</accession>
<dbReference type="RefSeq" id="WP_163771361.1">
    <property type="nucleotide sequence ID" value="NZ_JAAGXA010000004.1"/>
</dbReference>
<feature type="region of interest" description="Disordered" evidence="1">
    <location>
        <begin position="290"/>
        <end position="336"/>
    </location>
</feature>
<reference evidence="2 3" key="1">
    <citation type="journal article" date="2014" name="Int. J. Syst. Evol. Microbiol.">
        <title>Nocardioides zeae sp. nov., isolated from the stem of Zea mays.</title>
        <authorList>
            <person name="Glaeser S.P."/>
            <person name="McInroy J.A."/>
            <person name="Busse H.J."/>
            <person name="Kampfer P."/>
        </authorList>
    </citation>
    <scope>NUCLEOTIDE SEQUENCE [LARGE SCALE GENOMIC DNA]</scope>
    <source>
        <strain evidence="2 3">JCM 30728</strain>
    </source>
</reference>
<dbReference type="AlphaFoldDB" id="A0A6P0HH23"/>
<proteinExistence type="predicted"/>
<feature type="compositionally biased region" description="Acidic residues" evidence="1">
    <location>
        <begin position="326"/>
        <end position="336"/>
    </location>
</feature>
<organism evidence="2 3">
    <name type="scientific">Nocardioides zeae</name>
    <dbReference type="NCBI Taxonomy" id="1457234"/>
    <lineage>
        <taxon>Bacteria</taxon>
        <taxon>Bacillati</taxon>
        <taxon>Actinomycetota</taxon>
        <taxon>Actinomycetes</taxon>
        <taxon>Propionibacteriales</taxon>
        <taxon>Nocardioidaceae</taxon>
        <taxon>Nocardioides</taxon>
    </lineage>
</organism>
<comment type="caution">
    <text evidence="2">The sequence shown here is derived from an EMBL/GenBank/DDBJ whole genome shotgun (WGS) entry which is preliminary data.</text>
</comment>
<dbReference type="EMBL" id="JAAGXA010000004">
    <property type="protein sequence ID" value="NEN77982.1"/>
    <property type="molecule type" value="Genomic_DNA"/>
</dbReference>
<feature type="compositionally biased region" description="Low complexity" evidence="1">
    <location>
        <begin position="299"/>
        <end position="310"/>
    </location>
</feature>
<protein>
    <submittedName>
        <fullName evidence="2">Uncharacterized protein</fullName>
    </submittedName>
</protein>
<dbReference type="Proteomes" id="UP000468687">
    <property type="component" value="Unassembled WGS sequence"/>
</dbReference>
<keyword evidence="3" id="KW-1185">Reference proteome</keyword>
<gene>
    <name evidence="2" type="ORF">G3T38_06800</name>
</gene>
<evidence type="ECO:0000313" key="2">
    <source>
        <dbReference type="EMBL" id="NEN77982.1"/>
    </source>
</evidence>
<evidence type="ECO:0000256" key="1">
    <source>
        <dbReference type="SAM" id="MobiDB-lite"/>
    </source>
</evidence>
<name>A0A6P0HH23_9ACTN</name>
<evidence type="ECO:0000313" key="3">
    <source>
        <dbReference type="Proteomes" id="UP000468687"/>
    </source>
</evidence>